<organism evidence="2 3">
    <name type="scientific">Sphingobacterium puteale</name>
    <dbReference type="NCBI Taxonomy" id="2420510"/>
    <lineage>
        <taxon>Bacteria</taxon>
        <taxon>Pseudomonadati</taxon>
        <taxon>Bacteroidota</taxon>
        <taxon>Sphingobacteriia</taxon>
        <taxon>Sphingobacteriales</taxon>
        <taxon>Sphingobacteriaceae</taxon>
        <taxon>Sphingobacterium</taxon>
    </lineage>
</organism>
<dbReference type="AlphaFoldDB" id="A0A420VPS4"/>
<dbReference type="InterPro" id="IPR015024">
    <property type="entry name" value="PoNi_N"/>
</dbReference>
<evidence type="ECO:0000313" key="2">
    <source>
        <dbReference type="EMBL" id="RKO68267.1"/>
    </source>
</evidence>
<sequence length="70" mass="8189">MNTRDKLSSREKFMEIIARQNEYIQEELEDLSEYSVKDKEEISETYKNLSKYTLDNMVAAYSAGEAISKI</sequence>
<evidence type="ECO:0000259" key="1">
    <source>
        <dbReference type="Pfam" id="PF08928"/>
    </source>
</evidence>
<gene>
    <name evidence="2" type="ORF">D7322_28120</name>
</gene>
<comment type="caution">
    <text evidence="2">The sequence shown here is derived from an EMBL/GenBank/DDBJ whole genome shotgun (WGS) entry which is preliminary data.</text>
</comment>
<name>A0A420VPS4_9SPHI</name>
<feature type="domain" description="PoNi N-terminal" evidence="1">
    <location>
        <begin position="4"/>
        <end position="70"/>
    </location>
</feature>
<accession>A0A420VPS4</accession>
<dbReference type="EMBL" id="RBWS01000040">
    <property type="protein sequence ID" value="RKO68267.1"/>
    <property type="molecule type" value="Genomic_DNA"/>
</dbReference>
<evidence type="ECO:0000313" key="3">
    <source>
        <dbReference type="Proteomes" id="UP000282423"/>
    </source>
</evidence>
<dbReference type="Pfam" id="PF08928">
    <property type="entry name" value="PoNi_N"/>
    <property type="match status" value="1"/>
</dbReference>
<protein>
    <submittedName>
        <fullName evidence="2">DUF1910 domain-containing protein</fullName>
    </submittedName>
</protein>
<proteinExistence type="predicted"/>
<reference evidence="2 3" key="1">
    <citation type="submission" date="2018-10" db="EMBL/GenBank/DDBJ databases">
        <title>Sphingobacterium sp. M05W1-28.</title>
        <authorList>
            <person name="Cai H."/>
        </authorList>
    </citation>
    <scope>NUCLEOTIDE SEQUENCE [LARGE SCALE GENOMIC DNA]</scope>
    <source>
        <strain evidence="2 3">M05W1-28</strain>
    </source>
</reference>
<dbReference type="Proteomes" id="UP000282423">
    <property type="component" value="Unassembled WGS sequence"/>
</dbReference>
<keyword evidence="3" id="KW-1185">Reference proteome</keyword>